<evidence type="ECO:0000256" key="7">
    <source>
        <dbReference type="ARBA" id="ARBA00023192"/>
    </source>
</evidence>
<evidence type="ECO:0000313" key="10">
    <source>
        <dbReference type="EMBL" id="KCZ98555.1"/>
    </source>
</evidence>
<dbReference type="Proteomes" id="UP000027100">
    <property type="component" value="Unassembled WGS sequence"/>
</dbReference>
<evidence type="ECO:0000313" key="11">
    <source>
        <dbReference type="Proteomes" id="UP000027100"/>
    </source>
</evidence>
<dbReference type="CDD" id="cd01561">
    <property type="entry name" value="CBS_like"/>
    <property type="match status" value="1"/>
</dbReference>
<dbReference type="AlphaFoldDB" id="A0A062VKC1"/>
<evidence type="ECO:0000256" key="6">
    <source>
        <dbReference type="ARBA" id="ARBA00022898"/>
    </source>
</evidence>
<dbReference type="PANTHER" id="PTHR10314">
    <property type="entry name" value="CYSTATHIONINE BETA-SYNTHASE"/>
    <property type="match status" value="1"/>
</dbReference>
<dbReference type="OrthoDB" id="9805733at2"/>
<accession>A0A062VKC1</accession>
<comment type="similarity">
    <text evidence="2">Belongs to the cysteine synthase/cystathionine beta-synthase family.</text>
</comment>
<keyword evidence="11" id="KW-1185">Reference proteome</keyword>
<dbReference type="InterPro" id="IPR050214">
    <property type="entry name" value="Cys_Synth/Cystath_Beta-Synth"/>
</dbReference>
<dbReference type="eggNOG" id="COG0031">
    <property type="taxonomic scope" value="Bacteria"/>
</dbReference>
<dbReference type="GO" id="GO:0004124">
    <property type="term" value="F:cysteine synthase activity"/>
    <property type="evidence" value="ECO:0007669"/>
    <property type="project" value="UniProtKB-EC"/>
</dbReference>
<proteinExistence type="inferred from homology"/>
<dbReference type="RefSeq" id="WP_035597902.1">
    <property type="nucleotide sequence ID" value="NZ_ARYM01000010.1"/>
</dbReference>
<dbReference type="EC" id="2.5.1.47" evidence="3"/>
<dbReference type="Pfam" id="PF00291">
    <property type="entry name" value="PALP"/>
    <property type="match status" value="1"/>
</dbReference>
<dbReference type="InterPro" id="IPR036052">
    <property type="entry name" value="TrpB-like_PALP_sf"/>
</dbReference>
<evidence type="ECO:0000256" key="3">
    <source>
        <dbReference type="ARBA" id="ARBA00012681"/>
    </source>
</evidence>
<reference evidence="10 11" key="1">
    <citation type="journal article" date="2014" name="Antonie Van Leeuwenhoek">
        <title>Hyphomonas beringensis sp. nov. and Hyphomonas chukchiensis sp. nov., isolated from surface seawater of the Bering Sea and Chukchi Sea.</title>
        <authorList>
            <person name="Li C."/>
            <person name="Lai Q."/>
            <person name="Li G."/>
            <person name="Dong C."/>
            <person name="Wang J."/>
            <person name="Liao Y."/>
            <person name="Shao Z."/>
        </authorList>
    </citation>
    <scope>NUCLEOTIDE SEQUENCE [LARGE SCALE GENOMIC DNA]</scope>
    <source>
        <strain evidence="10 11">PS728</strain>
    </source>
</reference>
<evidence type="ECO:0000259" key="9">
    <source>
        <dbReference type="Pfam" id="PF00291"/>
    </source>
</evidence>
<keyword evidence="5" id="KW-0808">Transferase</keyword>
<dbReference type="EMBL" id="ARYM01000010">
    <property type="protein sequence ID" value="KCZ98555.1"/>
    <property type="molecule type" value="Genomic_DNA"/>
</dbReference>
<comment type="cofactor">
    <cofactor evidence="1">
        <name>pyridoxal 5'-phosphate</name>
        <dbReference type="ChEBI" id="CHEBI:597326"/>
    </cofactor>
</comment>
<evidence type="ECO:0000256" key="2">
    <source>
        <dbReference type="ARBA" id="ARBA00007103"/>
    </source>
</evidence>
<protein>
    <recommendedName>
        <fullName evidence="3">cysteine synthase</fullName>
        <ecNumber evidence="3">2.5.1.47</ecNumber>
    </recommendedName>
</protein>
<evidence type="ECO:0000256" key="1">
    <source>
        <dbReference type="ARBA" id="ARBA00001933"/>
    </source>
</evidence>
<gene>
    <name evidence="10" type="ORF">HPO_10090</name>
</gene>
<keyword evidence="6" id="KW-0663">Pyridoxal phosphate</keyword>
<dbReference type="SUPFAM" id="SSF53686">
    <property type="entry name" value="Tryptophan synthase beta subunit-like PLP-dependent enzymes"/>
    <property type="match status" value="1"/>
</dbReference>
<keyword evidence="7" id="KW-0198">Cysteine biosynthesis</keyword>
<comment type="caution">
    <text evidence="10">The sequence shown here is derived from an EMBL/GenBank/DDBJ whole genome shotgun (WGS) entry which is preliminary data.</text>
</comment>
<organism evidence="10 11">
    <name type="scientific">Hyphomonas polymorpha PS728</name>
    <dbReference type="NCBI Taxonomy" id="1280954"/>
    <lineage>
        <taxon>Bacteria</taxon>
        <taxon>Pseudomonadati</taxon>
        <taxon>Pseudomonadota</taxon>
        <taxon>Alphaproteobacteria</taxon>
        <taxon>Hyphomonadales</taxon>
        <taxon>Hyphomonadaceae</taxon>
        <taxon>Hyphomonas</taxon>
    </lineage>
</organism>
<dbReference type="InterPro" id="IPR001926">
    <property type="entry name" value="TrpB-like_PALP"/>
</dbReference>
<evidence type="ECO:0000256" key="4">
    <source>
        <dbReference type="ARBA" id="ARBA00022605"/>
    </source>
</evidence>
<feature type="domain" description="Tryptophan synthase beta chain-like PALP" evidence="9">
    <location>
        <begin position="31"/>
        <end position="321"/>
    </location>
</feature>
<keyword evidence="4" id="KW-0028">Amino-acid biosynthesis</keyword>
<name>A0A062VKC1_9PROT</name>
<dbReference type="Gene3D" id="3.40.50.1100">
    <property type="match status" value="2"/>
</dbReference>
<sequence>MPQPAPALKQPALTSPQAAPACQEARLKALSALIGRTPMLSIRLRFRGRERVIHAKAEHYNLTGSIKDRMALSILACAYRSGTLKPGDTIAEATSGNAGIALTALGRALGHRVEIFMPDWMSDERKNLLRSLGANLNLLTREEGGFIGAIAATEQLAASRAGVFLPCQFSNADNSAAHTNTTARELINQLACLDIKPDAFVAGVGTGGTVMGVGRALKAAFPKVKIHPLEPQESPTLSTGYKVGQHRIQGISDDFIPALVKLDQLDEVIAVSDGDAIRMAQRLARELGLGVGISSGANLIGALIAAEKLGDDACVATVFCDDNKKYLSTALAGEEPHKEGHVSPEIELLDFEANVCA</sequence>
<dbReference type="STRING" id="1280954.HPO_10090"/>
<dbReference type="FunFam" id="3.40.50.1100:FF:000006">
    <property type="entry name" value="Cysteine synthase"/>
    <property type="match status" value="1"/>
</dbReference>
<dbReference type="PATRIC" id="fig|1280954.3.peg.2043"/>
<evidence type="ECO:0000256" key="5">
    <source>
        <dbReference type="ARBA" id="ARBA00022679"/>
    </source>
</evidence>
<comment type="catalytic activity">
    <reaction evidence="8">
        <text>O-acetyl-L-serine + hydrogen sulfide = L-cysteine + acetate</text>
        <dbReference type="Rhea" id="RHEA:14829"/>
        <dbReference type="ChEBI" id="CHEBI:29919"/>
        <dbReference type="ChEBI" id="CHEBI:30089"/>
        <dbReference type="ChEBI" id="CHEBI:35235"/>
        <dbReference type="ChEBI" id="CHEBI:58340"/>
        <dbReference type="EC" id="2.5.1.47"/>
    </reaction>
</comment>
<evidence type="ECO:0000256" key="8">
    <source>
        <dbReference type="ARBA" id="ARBA00047931"/>
    </source>
</evidence>